<feature type="region of interest" description="Disordered" evidence="1">
    <location>
        <begin position="1"/>
        <end position="36"/>
    </location>
</feature>
<reference evidence="2 3" key="1">
    <citation type="submission" date="2019-05" db="EMBL/GenBank/DDBJ databases">
        <title>Another draft genome of Portunus trituberculatus and its Hox gene families provides insights of decapod evolution.</title>
        <authorList>
            <person name="Jeong J.-H."/>
            <person name="Song I."/>
            <person name="Kim S."/>
            <person name="Choi T."/>
            <person name="Kim D."/>
            <person name="Ryu S."/>
            <person name="Kim W."/>
        </authorList>
    </citation>
    <scope>NUCLEOTIDE SEQUENCE [LARGE SCALE GENOMIC DNA]</scope>
    <source>
        <tissue evidence="2">Muscle</tissue>
    </source>
</reference>
<sequence>MRKSSSYKVTSAASLGPQHHHHTTTTLFHHTTPRSTQKGITLRHNAYSVIKSLVVSHLGALKED</sequence>
<dbReference type="AlphaFoldDB" id="A0A5B7DND0"/>
<proteinExistence type="predicted"/>
<keyword evidence="3" id="KW-1185">Reference proteome</keyword>
<accession>A0A5B7DND0</accession>
<evidence type="ECO:0000313" key="3">
    <source>
        <dbReference type="Proteomes" id="UP000324222"/>
    </source>
</evidence>
<dbReference type="Proteomes" id="UP000324222">
    <property type="component" value="Unassembled WGS sequence"/>
</dbReference>
<dbReference type="EMBL" id="VSRR010001116">
    <property type="protein sequence ID" value="MPC22695.1"/>
    <property type="molecule type" value="Genomic_DNA"/>
</dbReference>
<name>A0A5B7DND0_PORTR</name>
<protein>
    <submittedName>
        <fullName evidence="2">Uncharacterized protein</fullName>
    </submittedName>
</protein>
<evidence type="ECO:0000256" key="1">
    <source>
        <dbReference type="SAM" id="MobiDB-lite"/>
    </source>
</evidence>
<gene>
    <name evidence="2" type="ORF">E2C01_015716</name>
</gene>
<evidence type="ECO:0000313" key="2">
    <source>
        <dbReference type="EMBL" id="MPC22695.1"/>
    </source>
</evidence>
<comment type="caution">
    <text evidence="2">The sequence shown here is derived from an EMBL/GenBank/DDBJ whole genome shotgun (WGS) entry which is preliminary data.</text>
</comment>
<feature type="compositionally biased region" description="Polar residues" evidence="1">
    <location>
        <begin position="1"/>
        <end position="13"/>
    </location>
</feature>
<organism evidence="2 3">
    <name type="scientific">Portunus trituberculatus</name>
    <name type="common">Swimming crab</name>
    <name type="synonym">Neptunus trituberculatus</name>
    <dbReference type="NCBI Taxonomy" id="210409"/>
    <lineage>
        <taxon>Eukaryota</taxon>
        <taxon>Metazoa</taxon>
        <taxon>Ecdysozoa</taxon>
        <taxon>Arthropoda</taxon>
        <taxon>Crustacea</taxon>
        <taxon>Multicrustacea</taxon>
        <taxon>Malacostraca</taxon>
        <taxon>Eumalacostraca</taxon>
        <taxon>Eucarida</taxon>
        <taxon>Decapoda</taxon>
        <taxon>Pleocyemata</taxon>
        <taxon>Brachyura</taxon>
        <taxon>Eubrachyura</taxon>
        <taxon>Portunoidea</taxon>
        <taxon>Portunidae</taxon>
        <taxon>Portuninae</taxon>
        <taxon>Portunus</taxon>
    </lineage>
</organism>